<dbReference type="AlphaFoldDB" id="A0AAW2M1V1"/>
<reference evidence="1" key="1">
    <citation type="submission" date="2020-06" db="EMBL/GenBank/DDBJ databases">
        <authorList>
            <person name="Li T."/>
            <person name="Hu X."/>
            <person name="Zhang T."/>
            <person name="Song X."/>
            <person name="Zhang H."/>
            <person name="Dai N."/>
            <person name="Sheng W."/>
            <person name="Hou X."/>
            <person name="Wei L."/>
        </authorList>
    </citation>
    <scope>NUCLEOTIDE SEQUENCE</scope>
    <source>
        <strain evidence="1">G02</strain>
        <tissue evidence="1">Leaf</tissue>
    </source>
</reference>
<evidence type="ECO:0000313" key="1">
    <source>
        <dbReference type="EMBL" id="KAL0325502.1"/>
    </source>
</evidence>
<proteinExistence type="predicted"/>
<accession>A0AAW2M1V1</accession>
<dbReference type="EMBL" id="JACGWJ010000023">
    <property type="protein sequence ID" value="KAL0325502.1"/>
    <property type="molecule type" value="Genomic_DNA"/>
</dbReference>
<sequence>MFEKITNESKAKNAWDFLKNSEVGCEKVKKVRLQTLRAEFESLLMKENESLTDYFTRVLVVVNQMKQLGEKLMGVKIVEKILHLLNATFNYVVVAIEEAKDIECMSIDELNRSLIAHEERIKKKTNKSVWIKFCKQNLHLILKKMLPIEEKEVKLVVEVDHWHGRGRYHGKVEGQG</sequence>
<name>A0AAW2M1V1_SESRA</name>
<reference evidence="1" key="2">
    <citation type="journal article" date="2024" name="Plant">
        <title>Genomic evolution and insights into agronomic trait innovations of Sesamum species.</title>
        <authorList>
            <person name="Miao H."/>
            <person name="Wang L."/>
            <person name="Qu L."/>
            <person name="Liu H."/>
            <person name="Sun Y."/>
            <person name="Le M."/>
            <person name="Wang Q."/>
            <person name="Wei S."/>
            <person name="Zheng Y."/>
            <person name="Lin W."/>
            <person name="Duan Y."/>
            <person name="Cao H."/>
            <person name="Xiong S."/>
            <person name="Wang X."/>
            <person name="Wei L."/>
            <person name="Li C."/>
            <person name="Ma Q."/>
            <person name="Ju M."/>
            <person name="Zhao R."/>
            <person name="Li G."/>
            <person name="Mu C."/>
            <person name="Tian Q."/>
            <person name="Mei H."/>
            <person name="Zhang T."/>
            <person name="Gao T."/>
            <person name="Zhang H."/>
        </authorList>
    </citation>
    <scope>NUCLEOTIDE SEQUENCE</scope>
    <source>
        <strain evidence="1">G02</strain>
    </source>
</reference>
<organism evidence="1">
    <name type="scientific">Sesamum radiatum</name>
    <name type="common">Black benniseed</name>
    <dbReference type="NCBI Taxonomy" id="300843"/>
    <lineage>
        <taxon>Eukaryota</taxon>
        <taxon>Viridiplantae</taxon>
        <taxon>Streptophyta</taxon>
        <taxon>Embryophyta</taxon>
        <taxon>Tracheophyta</taxon>
        <taxon>Spermatophyta</taxon>
        <taxon>Magnoliopsida</taxon>
        <taxon>eudicotyledons</taxon>
        <taxon>Gunneridae</taxon>
        <taxon>Pentapetalae</taxon>
        <taxon>asterids</taxon>
        <taxon>lamiids</taxon>
        <taxon>Lamiales</taxon>
        <taxon>Pedaliaceae</taxon>
        <taxon>Sesamum</taxon>
    </lineage>
</organism>
<protein>
    <submittedName>
        <fullName evidence="1">Uncharacterized protein</fullName>
    </submittedName>
</protein>
<dbReference type="PANTHER" id="PTHR35317:SF28">
    <property type="entry name" value="ZINC FINGER, CCHC-TYPE, RIBONUCLEASE H-LIKE DOMAIN, GAG-PRE-INTEGRASE DOMAIN PROTEIN-RELATED"/>
    <property type="match status" value="1"/>
</dbReference>
<dbReference type="Pfam" id="PF14223">
    <property type="entry name" value="Retrotran_gag_2"/>
    <property type="match status" value="1"/>
</dbReference>
<comment type="caution">
    <text evidence="1">The sequence shown here is derived from an EMBL/GenBank/DDBJ whole genome shotgun (WGS) entry which is preliminary data.</text>
</comment>
<gene>
    <name evidence="1" type="ORF">Sradi_5119500</name>
</gene>
<dbReference type="PANTHER" id="PTHR35317">
    <property type="entry name" value="OS04G0629600 PROTEIN"/>
    <property type="match status" value="1"/>
</dbReference>